<dbReference type="EMBL" id="SOFI01000003">
    <property type="protein sequence ID" value="TFB80085.1"/>
    <property type="molecule type" value="Genomic_DNA"/>
</dbReference>
<comment type="caution">
    <text evidence="1">The sequence shown here is derived from an EMBL/GenBank/DDBJ whole genome shotgun (WGS) entry which is preliminary data.</text>
</comment>
<dbReference type="Proteomes" id="UP000298488">
    <property type="component" value="Unassembled WGS sequence"/>
</dbReference>
<dbReference type="GO" id="GO:0051213">
    <property type="term" value="F:dioxygenase activity"/>
    <property type="evidence" value="ECO:0007669"/>
    <property type="project" value="UniProtKB-KW"/>
</dbReference>
<proteinExistence type="predicted"/>
<protein>
    <submittedName>
        <fullName evidence="1">Glyoxalase/bleomycin resistance/extradiol dioxygenase family protein</fullName>
    </submittedName>
</protein>
<dbReference type="Pfam" id="PF00903">
    <property type="entry name" value="Glyoxalase"/>
    <property type="match status" value="1"/>
</dbReference>
<dbReference type="InterPro" id="IPR004360">
    <property type="entry name" value="Glyas_Fos-R_dOase_dom"/>
</dbReference>
<dbReference type="Gene3D" id="3.10.180.10">
    <property type="entry name" value="2,3-Dihydroxybiphenyl 1,2-Dioxygenase, domain 1"/>
    <property type="match status" value="1"/>
</dbReference>
<keyword evidence="1" id="KW-0560">Oxidoreductase</keyword>
<dbReference type="RefSeq" id="WP_104095953.1">
    <property type="nucleotide sequence ID" value="NZ_JACHBP010000001.1"/>
</dbReference>
<name>A0A4R8VBR1_9MICO</name>
<keyword evidence="1" id="KW-0223">Dioxygenase</keyword>
<sequence length="141" mass="15105">MSDPDSVATVVGVRFELFVRDVATTVAFYEATLGLTPPDGWSPDGYVPLRSGVATIGVQSPENLHAGHHFSPERLAGPRGVGVEIVLEVDDVEAVYAAAGSHADALGGVCEPLKARPWGTRDFRLVDPDGYYVRVTSVRQR</sequence>
<dbReference type="InterPro" id="IPR029068">
    <property type="entry name" value="Glyas_Bleomycin-R_OHBP_Dase"/>
</dbReference>
<dbReference type="OrthoDB" id="3827654at2"/>
<dbReference type="PROSITE" id="PS51819">
    <property type="entry name" value="VOC"/>
    <property type="match status" value="1"/>
</dbReference>
<dbReference type="AlphaFoldDB" id="A0A4R8VBR1"/>
<reference evidence="1 2" key="1">
    <citation type="submission" date="2019-03" db="EMBL/GenBank/DDBJ databases">
        <title>Genomics of glacier-inhabiting Cryobacterium strains.</title>
        <authorList>
            <person name="Liu Q."/>
            <person name="Xin Y.-H."/>
        </authorList>
    </citation>
    <scope>NUCLEOTIDE SEQUENCE [LARGE SCALE GENOMIC DNA]</scope>
    <source>
        <strain evidence="1 2">CGMCC 1.10440</strain>
    </source>
</reference>
<dbReference type="SUPFAM" id="SSF54593">
    <property type="entry name" value="Glyoxalase/Bleomycin resistance protein/Dihydroxybiphenyl dioxygenase"/>
    <property type="match status" value="1"/>
</dbReference>
<organism evidence="1 2">
    <name type="scientific">Terrimesophilobacter mesophilus</name>
    <dbReference type="NCBI Taxonomy" id="433647"/>
    <lineage>
        <taxon>Bacteria</taxon>
        <taxon>Bacillati</taxon>
        <taxon>Actinomycetota</taxon>
        <taxon>Actinomycetes</taxon>
        <taxon>Micrococcales</taxon>
        <taxon>Microbacteriaceae</taxon>
        <taxon>Terrimesophilobacter</taxon>
    </lineage>
</organism>
<keyword evidence="2" id="KW-1185">Reference proteome</keyword>
<dbReference type="InterPro" id="IPR037523">
    <property type="entry name" value="VOC_core"/>
</dbReference>
<evidence type="ECO:0000313" key="1">
    <source>
        <dbReference type="EMBL" id="TFB80085.1"/>
    </source>
</evidence>
<accession>A0A4R8VBR1</accession>
<evidence type="ECO:0000313" key="2">
    <source>
        <dbReference type="Proteomes" id="UP000298488"/>
    </source>
</evidence>
<gene>
    <name evidence="1" type="ORF">E3N84_08520</name>
</gene>